<gene>
    <name evidence="2" type="ORF">CEXT_516541</name>
</gene>
<reference evidence="2 3" key="1">
    <citation type="submission" date="2021-06" db="EMBL/GenBank/DDBJ databases">
        <title>Caerostris extrusa draft genome.</title>
        <authorList>
            <person name="Kono N."/>
            <person name="Arakawa K."/>
        </authorList>
    </citation>
    <scope>NUCLEOTIDE SEQUENCE [LARGE SCALE GENOMIC DNA]</scope>
</reference>
<proteinExistence type="predicted"/>
<protein>
    <submittedName>
        <fullName evidence="2">Uncharacterized protein</fullName>
    </submittedName>
</protein>
<keyword evidence="1" id="KW-0472">Membrane</keyword>
<comment type="caution">
    <text evidence="2">The sequence shown here is derived from an EMBL/GenBank/DDBJ whole genome shotgun (WGS) entry which is preliminary data.</text>
</comment>
<sequence length="133" mass="15364">MCGIDIKRKQKDFPYYLRLFTMLLRWGHLCEILLFRNQKFSLESNCEHINYLGSMDDVVDDAIKEKGYFNSYGKSGGLTKRNCSSRSSKTFQNSKNSQLFCCIVKLSVSVIVGNCFSIFSNILTVLLMYRVQI</sequence>
<name>A0AAV4PYJ9_CAEEX</name>
<accession>A0AAV4PYJ9</accession>
<dbReference type="EMBL" id="BPLR01005372">
    <property type="protein sequence ID" value="GIY01825.1"/>
    <property type="molecule type" value="Genomic_DNA"/>
</dbReference>
<keyword evidence="3" id="KW-1185">Reference proteome</keyword>
<evidence type="ECO:0000256" key="1">
    <source>
        <dbReference type="SAM" id="Phobius"/>
    </source>
</evidence>
<evidence type="ECO:0000313" key="2">
    <source>
        <dbReference type="EMBL" id="GIY01825.1"/>
    </source>
</evidence>
<organism evidence="2 3">
    <name type="scientific">Caerostris extrusa</name>
    <name type="common">Bark spider</name>
    <name type="synonym">Caerostris bankana</name>
    <dbReference type="NCBI Taxonomy" id="172846"/>
    <lineage>
        <taxon>Eukaryota</taxon>
        <taxon>Metazoa</taxon>
        <taxon>Ecdysozoa</taxon>
        <taxon>Arthropoda</taxon>
        <taxon>Chelicerata</taxon>
        <taxon>Arachnida</taxon>
        <taxon>Araneae</taxon>
        <taxon>Araneomorphae</taxon>
        <taxon>Entelegynae</taxon>
        <taxon>Araneoidea</taxon>
        <taxon>Araneidae</taxon>
        <taxon>Caerostris</taxon>
    </lineage>
</organism>
<feature type="transmembrane region" description="Helical" evidence="1">
    <location>
        <begin position="99"/>
        <end position="129"/>
    </location>
</feature>
<keyword evidence="1" id="KW-0812">Transmembrane</keyword>
<dbReference type="AlphaFoldDB" id="A0AAV4PYJ9"/>
<evidence type="ECO:0000313" key="3">
    <source>
        <dbReference type="Proteomes" id="UP001054945"/>
    </source>
</evidence>
<keyword evidence="1" id="KW-1133">Transmembrane helix</keyword>
<dbReference type="Proteomes" id="UP001054945">
    <property type="component" value="Unassembled WGS sequence"/>
</dbReference>